<feature type="transmembrane region" description="Helical" evidence="2">
    <location>
        <begin position="12"/>
        <end position="28"/>
    </location>
</feature>
<sequence>MDPFLLVAEWWWLAPTAAAGVTAGAIGVRRRNTRSGRRLEYDAARHDLREAQQRAVVRRTALKVARADLARVSAERAAQRASAEQVAGARRMLKERERDARAAAADVRARRVRVNAARAAIPAGSAPRPLERLYAEHDAVTARWMRYETDTALQITYPEMTDVKRPETAAYLRAAGAAVEARRQTTGRVTAAEYAAYRDAVAELERAFEAAEHAAKVQTGEAPPTPAWQDAAQDMLHRSAEAIDRAAGAAASALAAWNSRRGKGTPPDGSGQR</sequence>
<dbReference type="Proteomes" id="UP000182126">
    <property type="component" value="Chromosome I"/>
</dbReference>
<dbReference type="RefSeq" id="WP_083371022.1">
    <property type="nucleotide sequence ID" value="NZ_CBDRLI010000008.1"/>
</dbReference>
<reference evidence="3 4" key="1">
    <citation type="submission" date="2016-10" db="EMBL/GenBank/DDBJ databases">
        <authorList>
            <person name="de Groot N.N."/>
        </authorList>
    </citation>
    <scope>NUCLEOTIDE SEQUENCE [LARGE SCALE GENOMIC DNA]</scope>
    <source>
        <strain evidence="3 4">DSM 15019</strain>
    </source>
</reference>
<proteinExistence type="predicted"/>
<keyword evidence="2" id="KW-0812">Transmembrane</keyword>
<evidence type="ECO:0000313" key="4">
    <source>
        <dbReference type="Proteomes" id="UP000182126"/>
    </source>
</evidence>
<name>A0A1H1VQ64_9MICO</name>
<keyword evidence="2" id="KW-1133">Transmembrane helix</keyword>
<dbReference type="EMBL" id="LT629770">
    <property type="protein sequence ID" value="SDS86873.1"/>
    <property type="molecule type" value="Genomic_DNA"/>
</dbReference>
<accession>A0A1H1VQ64</accession>
<keyword evidence="2" id="KW-0472">Membrane</keyword>
<evidence type="ECO:0000256" key="1">
    <source>
        <dbReference type="SAM" id="MobiDB-lite"/>
    </source>
</evidence>
<evidence type="ECO:0000313" key="3">
    <source>
        <dbReference type="EMBL" id="SDS86873.1"/>
    </source>
</evidence>
<evidence type="ECO:0000256" key="2">
    <source>
        <dbReference type="SAM" id="Phobius"/>
    </source>
</evidence>
<organism evidence="3 4">
    <name type="scientific">Microbacterium paraoxydans</name>
    <dbReference type="NCBI Taxonomy" id="199592"/>
    <lineage>
        <taxon>Bacteria</taxon>
        <taxon>Bacillati</taxon>
        <taxon>Actinomycetota</taxon>
        <taxon>Actinomycetes</taxon>
        <taxon>Micrococcales</taxon>
        <taxon>Microbacteriaceae</taxon>
        <taxon>Microbacterium</taxon>
    </lineage>
</organism>
<dbReference type="GeneID" id="36300039"/>
<dbReference type="AlphaFoldDB" id="A0A1H1VQ64"/>
<gene>
    <name evidence="3" type="ORF">SAMN04489809_2881</name>
</gene>
<protein>
    <submittedName>
        <fullName evidence="3">Uncharacterized protein</fullName>
    </submittedName>
</protein>
<feature type="region of interest" description="Disordered" evidence="1">
    <location>
        <begin position="254"/>
        <end position="273"/>
    </location>
</feature>